<dbReference type="InterPro" id="IPR051446">
    <property type="entry name" value="HTH_trans_reg/aminotransferase"/>
</dbReference>
<keyword evidence="4" id="KW-0238">DNA-binding</keyword>
<keyword evidence="5" id="KW-0804">Transcription</keyword>
<gene>
    <name evidence="7" type="ORF">RZ517_10050</name>
</gene>
<dbReference type="InterPro" id="IPR000524">
    <property type="entry name" value="Tscrpt_reg_HTH_GntR"/>
</dbReference>
<keyword evidence="7" id="KW-0032">Aminotransferase</keyword>
<organism evidence="7 8">
    <name type="scientific">Roseovarius phycicola</name>
    <dbReference type="NCBI Taxonomy" id="3080976"/>
    <lineage>
        <taxon>Bacteria</taxon>
        <taxon>Pseudomonadati</taxon>
        <taxon>Pseudomonadota</taxon>
        <taxon>Alphaproteobacteria</taxon>
        <taxon>Rhodobacterales</taxon>
        <taxon>Roseobacteraceae</taxon>
        <taxon>Roseovarius</taxon>
    </lineage>
</organism>
<name>A0ABZ2HDV5_9RHOB</name>
<dbReference type="RefSeq" id="WP_338548070.1">
    <property type="nucleotide sequence ID" value="NZ_CP146069.1"/>
</dbReference>
<dbReference type="Pfam" id="PF00392">
    <property type="entry name" value="GntR"/>
    <property type="match status" value="1"/>
</dbReference>
<evidence type="ECO:0000256" key="4">
    <source>
        <dbReference type="ARBA" id="ARBA00023125"/>
    </source>
</evidence>
<sequence length="439" mass="48255">MRDAIRSGTLETGTRLPPVRDLAWKLGITPGTVARAYKMAAEEGLVETTVGRGTFVTGSLFTELPDDPLLNLTASDYLDFRAVRVPDIGQDTYIRQVMMELGRGGAHRYLDYPTVQTDYAARAAVAQWIGVDRAGRFGADEVVLGLGAQNSVMMALQTILHGATPVILTESLAYPGVRHAARLLRAQLIGVEMDEHGIRPDRLEELLRRHGGQVLLTAPEAHSPTTTHTPLERKQQIANLARKYQLQIIEDDCHCVTRSETPAYRALCPERAWFVSSLSKSVSASLRFGYAVAPHGLSAQARQVAQSSFYGIPQPILDIAAVLIRSGQAETFRSQVEDIICDRVRVAVNVLGQWDIAWRKTLPFLWLKLPQGWRGSTFARACEAEGIRVKPADEFALPDGQAPNAVRISLDPNSDATKFEGALKRMSCLLEVPPLNVDL</sequence>
<comment type="similarity">
    <text evidence="1">In the C-terminal section; belongs to the class-I pyridoxal-phosphate-dependent aminotransferase family.</text>
</comment>
<evidence type="ECO:0000259" key="6">
    <source>
        <dbReference type="PROSITE" id="PS50949"/>
    </source>
</evidence>
<dbReference type="PANTHER" id="PTHR46577">
    <property type="entry name" value="HTH-TYPE TRANSCRIPTIONAL REGULATORY PROTEIN GABR"/>
    <property type="match status" value="1"/>
</dbReference>
<keyword evidence="3" id="KW-0805">Transcription regulation</keyword>
<dbReference type="InterPro" id="IPR036388">
    <property type="entry name" value="WH-like_DNA-bd_sf"/>
</dbReference>
<feature type="domain" description="HTH gntR-type" evidence="6">
    <location>
        <begin position="1"/>
        <end position="59"/>
    </location>
</feature>
<dbReference type="CDD" id="cd00609">
    <property type="entry name" value="AAT_like"/>
    <property type="match status" value="1"/>
</dbReference>
<accession>A0ABZ2HDV5</accession>
<evidence type="ECO:0000256" key="3">
    <source>
        <dbReference type="ARBA" id="ARBA00023015"/>
    </source>
</evidence>
<dbReference type="EMBL" id="CP146069">
    <property type="protein sequence ID" value="WWR45158.1"/>
    <property type="molecule type" value="Genomic_DNA"/>
</dbReference>
<keyword evidence="8" id="KW-1185">Reference proteome</keyword>
<proteinExistence type="inferred from homology"/>
<dbReference type="CDD" id="cd07377">
    <property type="entry name" value="WHTH_GntR"/>
    <property type="match status" value="1"/>
</dbReference>
<keyword evidence="2" id="KW-0663">Pyridoxal phosphate</keyword>
<dbReference type="Gene3D" id="1.10.10.10">
    <property type="entry name" value="Winged helix-like DNA-binding domain superfamily/Winged helix DNA-binding domain"/>
    <property type="match status" value="1"/>
</dbReference>
<dbReference type="Proteomes" id="UP001364156">
    <property type="component" value="Chromosome"/>
</dbReference>
<evidence type="ECO:0000256" key="5">
    <source>
        <dbReference type="ARBA" id="ARBA00023163"/>
    </source>
</evidence>
<evidence type="ECO:0000256" key="2">
    <source>
        <dbReference type="ARBA" id="ARBA00022898"/>
    </source>
</evidence>
<dbReference type="PANTHER" id="PTHR46577:SF1">
    <property type="entry name" value="HTH-TYPE TRANSCRIPTIONAL REGULATORY PROTEIN GABR"/>
    <property type="match status" value="1"/>
</dbReference>
<dbReference type="InterPro" id="IPR015421">
    <property type="entry name" value="PyrdxlP-dep_Trfase_major"/>
</dbReference>
<dbReference type="GO" id="GO:0008483">
    <property type="term" value="F:transaminase activity"/>
    <property type="evidence" value="ECO:0007669"/>
    <property type="project" value="UniProtKB-KW"/>
</dbReference>
<dbReference type="InterPro" id="IPR004839">
    <property type="entry name" value="Aminotransferase_I/II_large"/>
</dbReference>
<keyword evidence="7" id="KW-0808">Transferase</keyword>
<evidence type="ECO:0000256" key="1">
    <source>
        <dbReference type="ARBA" id="ARBA00005384"/>
    </source>
</evidence>
<evidence type="ECO:0000313" key="8">
    <source>
        <dbReference type="Proteomes" id="UP001364156"/>
    </source>
</evidence>
<dbReference type="Pfam" id="PF00155">
    <property type="entry name" value="Aminotran_1_2"/>
    <property type="match status" value="1"/>
</dbReference>
<dbReference type="Gene3D" id="3.40.640.10">
    <property type="entry name" value="Type I PLP-dependent aspartate aminotransferase-like (Major domain)"/>
    <property type="match status" value="1"/>
</dbReference>
<reference evidence="7 8" key="1">
    <citation type="submission" date="2023-10" db="EMBL/GenBank/DDBJ databases">
        <title>Roseovarius strain S88 nov., isolated from a marine algae.</title>
        <authorList>
            <person name="Lee M.W."/>
            <person name="Lee J.K."/>
            <person name="Kim J.M."/>
            <person name="Choi D.G."/>
            <person name="Baek J.H."/>
            <person name="Bayburt H."/>
            <person name="Jung J.J."/>
            <person name="Han D.M."/>
            <person name="Jeon C.O."/>
        </authorList>
    </citation>
    <scope>NUCLEOTIDE SEQUENCE [LARGE SCALE GENOMIC DNA]</scope>
    <source>
        <strain evidence="7 8">S88</strain>
    </source>
</reference>
<dbReference type="InterPro" id="IPR036390">
    <property type="entry name" value="WH_DNA-bd_sf"/>
</dbReference>
<dbReference type="SUPFAM" id="SSF53383">
    <property type="entry name" value="PLP-dependent transferases"/>
    <property type="match status" value="1"/>
</dbReference>
<evidence type="ECO:0000313" key="7">
    <source>
        <dbReference type="EMBL" id="WWR45158.1"/>
    </source>
</evidence>
<dbReference type="SMART" id="SM00345">
    <property type="entry name" value="HTH_GNTR"/>
    <property type="match status" value="1"/>
</dbReference>
<protein>
    <submittedName>
        <fullName evidence="7">PLP-dependent aminotransferase family protein</fullName>
    </submittedName>
</protein>
<dbReference type="SUPFAM" id="SSF46785">
    <property type="entry name" value="Winged helix' DNA-binding domain"/>
    <property type="match status" value="1"/>
</dbReference>
<dbReference type="PROSITE" id="PS50949">
    <property type="entry name" value="HTH_GNTR"/>
    <property type="match status" value="1"/>
</dbReference>
<dbReference type="InterPro" id="IPR015424">
    <property type="entry name" value="PyrdxlP-dep_Trfase"/>
</dbReference>